<accession>A0A1F5VWH6</accession>
<gene>
    <name evidence="1" type="ORF">A2Y62_11140</name>
</gene>
<evidence type="ECO:0000313" key="1">
    <source>
        <dbReference type="EMBL" id="OGF67675.1"/>
    </source>
</evidence>
<dbReference type="Proteomes" id="UP000178943">
    <property type="component" value="Unassembled WGS sequence"/>
</dbReference>
<evidence type="ECO:0000313" key="2">
    <source>
        <dbReference type="Proteomes" id="UP000178943"/>
    </source>
</evidence>
<dbReference type="Pfam" id="PF14076">
    <property type="entry name" value="DUF4258"/>
    <property type="match status" value="1"/>
</dbReference>
<sequence>MNIDTLKFIKACIKSRKILWTYHVNMRLKKRFIPREAILLSVDTYEIIEEYPQDKYLPSYLIYAAYEDLILHIQIAVDIKNDSITIITAYKPTLEKWETDLKTRRKP</sequence>
<protein>
    <recommendedName>
        <fullName evidence="3">DUF4258 domain-containing protein</fullName>
    </recommendedName>
</protein>
<reference evidence="1 2" key="1">
    <citation type="journal article" date="2016" name="Nat. Commun.">
        <title>Thousands of microbial genomes shed light on interconnected biogeochemical processes in an aquifer system.</title>
        <authorList>
            <person name="Anantharaman K."/>
            <person name="Brown C.T."/>
            <person name="Hug L.A."/>
            <person name="Sharon I."/>
            <person name="Castelle C.J."/>
            <person name="Probst A.J."/>
            <person name="Thomas B.C."/>
            <person name="Singh A."/>
            <person name="Wilkins M.J."/>
            <person name="Karaoz U."/>
            <person name="Brodie E.L."/>
            <person name="Williams K.H."/>
            <person name="Hubbard S.S."/>
            <person name="Banfield J.F."/>
        </authorList>
    </citation>
    <scope>NUCLEOTIDE SEQUENCE [LARGE SCALE GENOMIC DNA]</scope>
</reference>
<dbReference type="AlphaFoldDB" id="A0A1F5VWH6"/>
<organism evidence="1 2">
    <name type="scientific">Candidatus Fischerbacteria bacterium RBG_13_37_8</name>
    <dbReference type="NCBI Taxonomy" id="1817863"/>
    <lineage>
        <taxon>Bacteria</taxon>
        <taxon>Candidatus Fischeribacteriota</taxon>
    </lineage>
</organism>
<name>A0A1F5VWH6_9BACT</name>
<evidence type="ECO:0008006" key="3">
    <source>
        <dbReference type="Google" id="ProtNLM"/>
    </source>
</evidence>
<proteinExistence type="predicted"/>
<dbReference type="EMBL" id="MFGW01000042">
    <property type="protein sequence ID" value="OGF67675.1"/>
    <property type="molecule type" value="Genomic_DNA"/>
</dbReference>
<dbReference type="InterPro" id="IPR025354">
    <property type="entry name" value="DUF4258"/>
</dbReference>
<comment type="caution">
    <text evidence="1">The sequence shown here is derived from an EMBL/GenBank/DDBJ whole genome shotgun (WGS) entry which is preliminary data.</text>
</comment>